<feature type="compositionally biased region" description="Gly residues" evidence="5">
    <location>
        <begin position="1"/>
        <end position="10"/>
    </location>
</feature>
<dbReference type="Proteomes" id="UP001623349">
    <property type="component" value="Unassembled WGS sequence"/>
</dbReference>
<keyword evidence="4" id="KW-0175">Coiled coil</keyword>
<feature type="region of interest" description="Disordered" evidence="5">
    <location>
        <begin position="1"/>
        <end position="21"/>
    </location>
</feature>
<gene>
    <name evidence="6" type="ORF">APTSU1_001269100</name>
</gene>
<dbReference type="SMART" id="SM00028">
    <property type="entry name" value="TPR"/>
    <property type="match status" value="7"/>
</dbReference>
<dbReference type="GO" id="GO:0016757">
    <property type="term" value="F:glycosyltransferase activity"/>
    <property type="evidence" value="ECO:0007669"/>
    <property type="project" value="UniProtKB-KW"/>
</dbReference>
<name>A0ABQ0FE18_APOSI</name>
<dbReference type="PANTHER" id="PTHR44858:SF1">
    <property type="entry name" value="UDP-N-ACETYLGLUCOSAMINE--PEPTIDE N-ACETYLGLUCOSAMINYLTRANSFERASE SPINDLY-RELATED"/>
    <property type="match status" value="1"/>
</dbReference>
<feature type="repeat" description="TPR" evidence="3">
    <location>
        <begin position="320"/>
        <end position="353"/>
    </location>
</feature>
<dbReference type="InterPro" id="IPR011990">
    <property type="entry name" value="TPR-like_helical_dom_sf"/>
</dbReference>
<evidence type="ECO:0000313" key="7">
    <source>
        <dbReference type="Proteomes" id="UP001623349"/>
    </source>
</evidence>
<evidence type="ECO:0000256" key="1">
    <source>
        <dbReference type="ARBA" id="ARBA00022737"/>
    </source>
</evidence>
<evidence type="ECO:0000256" key="5">
    <source>
        <dbReference type="SAM" id="MobiDB-lite"/>
    </source>
</evidence>
<dbReference type="Pfam" id="PF13414">
    <property type="entry name" value="TPR_11"/>
    <property type="match status" value="1"/>
</dbReference>
<accession>A0ABQ0FE18</accession>
<dbReference type="EMBL" id="BAAFST010000012">
    <property type="protein sequence ID" value="GAB1297455.1"/>
    <property type="molecule type" value="Genomic_DNA"/>
</dbReference>
<feature type="coiled-coil region" evidence="4">
    <location>
        <begin position="128"/>
        <end position="155"/>
    </location>
</feature>
<dbReference type="InterPro" id="IPR050498">
    <property type="entry name" value="Ycf3"/>
</dbReference>
<comment type="caution">
    <text evidence="6">The sequence shown here is derived from an EMBL/GenBank/DDBJ whole genome shotgun (WGS) entry which is preliminary data.</text>
</comment>
<keyword evidence="2 3" id="KW-0802">TPR repeat</keyword>
<sequence>MQGGCLGQGPGPRVPRPRASWCPHRSASHGVLPGERKYFLKVPLYERQIRCPSVPTLLNFDQFAQSRGGIPEKTDPRKWVIELFAKDRPQKARSPVVSVQKEVPEPVIELSKLELSDHVPCNLPPEVIRYYESEVEKLTHEIQNEKRNLAFAYCRRGAIHRKLGKLQSAMNDLQETIFVEPLFLNAYWHRHFIYLFQDKINDALDDLNFINKYNKNHAEAYLSKAEIFREKDITLAILNYSQAIKCRPKDANLYFKRGEMYEKTNKVLAIDDYSKCIYYDPKRSDALWKRGMFYFENENWIGAVYDFTSLLKLDPHNSYASNRTNRGRAYFKRNLFKQATQDFSVAIHLDPNNWLALYYRACLFRKSSPYRALQDYSVSGTATLAYINIGLIYLQHLDNYTEAFWWFTEAIRVDPLYIQSYICRAETYSKLHKLKRAVTELSRAIHLQPVHSTYI</sequence>
<keyword evidence="6" id="KW-0328">Glycosyltransferase</keyword>
<protein>
    <submittedName>
        <fullName evidence="6">Probable UDP-N-acetylglucosamine--peptide N-acetylglucosaminyltransferase SPINDLY</fullName>
    </submittedName>
</protein>
<dbReference type="SUPFAM" id="SSF48452">
    <property type="entry name" value="TPR-like"/>
    <property type="match status" value="2"/>
</dbReference>
<evidence type="ECO:0000256" key="2">
    <source>
        <dbReference type="ARBA" id="ARBA00022803"/>
    </source>
</evidence>
<dbReference type="PANTHER" id="PTHR44858">
    <property type="entry name" value="TETRATRICOPEPTIDE REPEAT PROTEIN 6"/>
    <property type="match status" value="1"/>
</dbReference>
<feature type="repeat" description="TPR" evidence="3">
    <location>
        <begin position="284"/>
        <end position="317"/>
    </location>
</feature>
<reference evidence="6 7" key="1">
    <citation type="submission" date="2024-08" db="EMBL/GenBank/DDBJ databases">
        <title>The draft genome of Apodemus speciosus.</title>
        <authorList>
            <person name="Nabeshima K."/>
            <person name="Suzuki S."/>
            <person name="Onuma M."/>
        </authorList>
    </citation>
    <scope>NUCLEOTIDE SEQUENCE [LARGE SCALE GENOMIC DNA]</scope>
    <source>
        <strain evidence="6">IB14-021</strain>
    </source>
</reference>
<evidence type="ECO:0000256" key="4">
    <source>
        <dbReference type="SAM" id="Coils"/>
    </source>
</evidence>
<keyword evidence="7" id="KW-1185">Reference proteome</keyword>
<feature type="repeat" description="TPR" evidence="3">
    <location>
        <begin position="418"/>
        <end position="451"/>
    </location>
</feature>
<keyword evidence="1" id="KW-0677">Repeat</keyword>
<proteinExistence type="predicted"/>
<feature type="repeat" description="TPR" evidence="3">
    <location>
        <begin position="150"/>
        <end position="183"/>
    </location>
</feature>
<dbReference type="PROSITE" id="PS50005">
    <property type="entry name" value="TPR"/>
    <property type="match status" value="4"/>
</dbReference>
<evidence type="ECO:0000256" key="3">
    <source>
        <dbReference type="PROSITE-ProRule" id="PRU00339"/>
    </source>
</evidence>
<dbReference type="InterPro" id="IPR019734">
    <property type="entry name" value="TPR_rpt"/>
</dbReference>
<organism evidence="6 7">
    <name type="scientific">Apodemus speciosus</name>
    <name type="common">Large Japanese field mouse</name>
    <dbReference type="NCBI Taxonomy" id="105296"/>
    <lineage>
        <taxon>Eukaryota</taxon>
        <taxon>Metazoa</taxon>
        <taxon>Chordata</taxon>
        <taxon>Craniata</taxon>
        <taxon>Vertebrata</taxon>
        <taxon>Euteleostomi</taxon>
        <taxon>Mammalia</taxon>
        <taxon>Eutheria</taxon>
        <taxon>Euarchontoglires</taxon>
        <taxon>Glires</taxon>
        <taxon>Rodentia</taxon>
        <taxon>Myomorpha</taxon>
        <taxon>Muroidea</taxon>
        <taxon>Muridae</taxon>
        <taxon>Murinae</taxon>
        <taxon>Apodemus</taxon>
    </lineage>
</organism>
<evidence type="ECO:0000313" key="6">
    <source>
        <dbReference type="EMBL" id="GAB1297455.1"/>
    </source>
</evidence>
<keyword evidence="6" id="KW-0808">Transferase</keyword>
<dbReference type="Gene3D" id="1.25.40.10">
    <property type="entry name" value="Tetratricopeptide repeat domain"/>
    <property type="match status" value="4"/>
</dbReference>